<accession>A0A0R3W0Y7</accession>
<reference evidence="1 2" key="2">
    <citation type="submission" date="2018-11" db="EMBL/GenBank/DDBJ databases">
        <authorList>
            <consortium name="Pathogen Informatics"/>
        </authorList>
    </citation>
    <scope>NUCLEOTIDE SEQUENCE [LARGE SCALE GENOMIC DNA]</scope>
</reference>
<keyword evidence="2" id="KW-1185">Reference proteome</keyword>
<dbReference type="Proteomes" id="UP000282613">
    <property type="component" value="Unassembled WGS sequence"/>
</dbReference>
<sequence>MDGPCVCNTGGKVTPATGGGTVRRARKCTAVYSRSCPSLALAEGGASHVVIGSAVCHFKPECVEKKCTTRLCGPLHPTDHPDPLCRLPYRVEGPTVDSERDKSGIP</sequence>
<dbReference type="EMBL" id="UYRS01018296">
    <property type="protein sequence ID" value="VDK31707.1"/>
    <property type="molecule type" value="Genomic_DNA"/>
</dbReference>
<evidence type="ECO:0000313" key="3">
    <source>
        <dbReference type="WBParaSite" id="TASK_0000336401-mRNA-1"/>
    </source>
</evidence>
<evidence type="ECO:0000313" key="2">
    <source>
        <dbReference type="Proteomes" id="UP000282613"/>
    </source>
</evidence>
<dbReference type="AlphaFoldDB" id="A0A0R3W0Y7"/>
<dbReference type="OrthoDB" id="10606968at2759"/>
<dbReference type="WBParaSite" id="TASK_0000336401-mRNA-1">
    <property type="protein sequence ID" value="TASK_0000336401-mRNA-1"/>
    <property type="gene ID" value="TASK_0000336401"/>
</dbReference>
<gene>
    <name evidence="1" type="ORF">TASK_LOCUS3365</name>
</gene>
<name>A0A0R3W0Y7_TAEAS</name>
<protein>
    <submittedName>
        <fullName evidence="3">EB domain-containing protein</fullName>
    </submittedName>
</protein>
<organism evidence="3">
    <name type="scientific">Taenia asiatica</name>
    <name type="common">Asian tapeworm</name>
    <dbReference type="NCBI Taxonomy" id="60517"/>
    <lineage>
        <taxon>Eukaryota</taxon>
        <taxon>Metazoa</taxon>
        <taxon>Spiralia</taxon>
        <taxon>Lophotrochozoa</taxon>
        <taxon>Platyhelminthes</taxon>
        <taxon>Cestoda</taxon>
        <taxon>Eucestoda</taxon>
        <taxon>Cyclophyllidea</taxon>
        <taxon>Taeniidae</taxon>
        <taxon>Taenia</taxon>
    </lineage>
</organism>
<evidence type="ECO:0000313" key="1">
    <source>
        <dbReference type="EMBL" id="VDK31707.1"/>
    </source>
</evidence>
<proteinExistence type="predicted"/>
<reference evidence="3" key="1">
    <citation type="submission" date="2017-02" db="UniProtKB">
        <authorList>
            <consortium name="WormBaseParasite"/>
        </authorList>
    </citation>
    <scope>IDENTIFICATION</scope>
</reference>